<feature type="transmembrane region" description="Helical" evidence="1">
    <location>
        <begin position="41"/>
        <end position="61"/>
    </location>
</feature>
<protein>
    <submittedName>
        <fullName evidence="2">DUF2798 domain-containing protein</fullName>
    </submittedName>
</protein>
<feature type="transmembrane region" description="Helical" evidence="1">
    <location>
        <begin position="126"/>
        <end position="145"/>
    </location>
</feature>
<evidence type="ECO:0000313" key="2">
    <source>
        <dbReference type="EMBL" id="MBC5661967.1"/>
    </source>
</evidence>
<reference evidence="2 3" key="1">
    <citation type="submission" date="2020-08" db="EMBL/GenBank/DDBJ databases">
        <title>Genome public.</title>
        <authorList>
            <person name="Liu C."/>
            <person name="Sun Q."/>
        </authorList>
    </citation>
    <scope>NUCLEOTIDE SEQUENCE [LARGE SCALE GENOMIC DNA]</scope>
    <source>
        <strain evidence="2 3">NSJ-10</strain>
    </source>
</reference>
<keyword evidence="1" id="KW-0472">Membrane</keyword>
<keyword evidence="1" id="KW-1133">Transmembrane helix</keyword>
<evidence type="ECO:0000313" key="3">
    <source>
        <dbReference type="Proteomes" id="UP000615234"/>
    </source>
</evidence>
<organism evidence="2 3">
    <name type="scientific">Coprococcus hominis</name>
    <name type="common">ex Liu et al. 2022</name>
    <dbReference type="NCBI Taxonomy" id="2763039"/>
    <lineage>
        <taxon>Bacteria</taxon>
        <taxon>Bacillati</taxon>
        <taxon>Bacillota</taxon>
        <taxon>Clostridia</taxon>
        <taxon>Lachnospirales</taxon>
        <taxon>Lachnospiraceae</taxon>
        <taxon>Coprococcus</taxon>
    </lineage>
</organism>
<keyword evidence="3" id="KW-1185">Reference proteome</keyword>
<accession>A0A8I0AI86</accession>
<dbReference type="InterPro" id="IPR021529">
    <property type="entry name" value="DUF2798"/>
</dbReference>
<comment type="caution">
    <text evidence="2">The sequence shown here is derived from an EMBL/GenBank/DDBJ whole genome shotgun (WGS) entry which is preliminary data.</text>
</comment>
<dbReference type="Proteomes" id="UP000615234">
    <property type="component" value="Unassembled WGS sequence"/>
</dbReference>
<proteinExistence type="predicted"/>
<dbReference type="Pfam" id="PF11391">
    <property type="entry name" value="DUF2798"/>
    <property type="match status" value="2"/>
</dbReference>
<dbReference type="EMBL" id="JACOOX010000002">
    <property type="protein sequence ID" value="MBC5661967.1"/>
    <property type="molecule type" value="Genomic_DNA"/>
</dbReference>
<evidence type="ECO:0000256" key="1">
    <source>
        <dbReference type="SAM" id="Phobius"/>
    </source>
</evidence>
<feature type="transmembrane region" description="Helical" evidence="1">
    <location>
        <begin position="9"/>
        <end position="29"/>
    </location>
</feature>
<feature type="transmembrane region" description="Helical" evidence="1">
    <location>
        <begin position="81"/>
        <end position="106"/>
    </location>
</feature>
<keyword evidence="1" id="KW-0812">Transmembrane</keyword>
<gene>
    <name evidence="2" type="ORF">H8S09_03490</name>
</gene>
<sequence>MPKTLFQNIVFTLMMSFLMVYAMICYNISLNTGGMSNSVFLAAFHELIIMWPVAFLLEFLFVDKAAHALAFRFVKPDDRPIIITLAISTMIICIMCPCMSLVATILFKHAGRQFAAVWLQTTFLNFPVAFFWQLFYCGPFIRLIFRKLFPEK</sequence>
<dbReference type="RefSeq" id="WP_021943324.1">
    <property type="nucleotide sequence ID" value="NZ_JACOOX010000002.1"/>
</dbReference>
<name>A0A8I0AI86_9FIRM</name>
<dbReference type="AlphaFoldDB" id="A0A8I0AI86"/>